<dbReference type="GO" id="GO:0052861">
    <property type="term" value="F:endo-1,3(4)-beta-glucanase activity"/>
    <property type="evidence" value="ECO:0007669"/>
    <property type="project" value="InterPro"/>
</dbReference>
<feature type="domain" description="Glycosyl hydrolase family 81 C-terminal" evidence="9">
    <location>
        <begin position="291"/>
        <end position="394"/>
    </location>
</feature>
<proteinExistence type="inferred from homology"/>
<dbReference type="GO" id="GO:0000272">
    <property type="term" value="P:polysaccharide catabolic process"/>
    <property type="evidence" value="ECO:0007669"/>
    <property type="project" value="UniProtKB-KW"/>
</dbReference>
<keyword evidence="8" id="KW-0624">Polysaccharide degradation</keyword>
<reference evidence="10" key="1">
    <citation type="journal article" date="2014" name="Genome Announc.">
        <title>Draft Genome Sequence of Clostridium straminisolvens Strain JCM 21531T, Isolated from a Cellulose-Degrading Bacterial Community.</title>
        <authorList>
            <person name="Yuki M."/>
            <person name="Oshima K."/>
            <person name="Suda W."/>
            <person name="Sakamoto M."/>
            <person name="Kitamura K."/>
            <person name="Iida T."/>
            <person name="Hattori M."/>
            <person name="Ohkuma M."/>
        </authorList>
    </citation>
    <scope>NUCLEOTIDE SEQUENCE [LARGE SCALE GENOMIC DNA]</scope>
    <source>
        <strain evidence="10">JCM 21531</strain>
    </source>
</reference>
<comment type="similarity">
    <text evidence="2">Belongs to the glycosyl hydrolase 81 family.</text>
</comment>
<keyword evidence="5" id="KW-0119">Carbohydrate metabolism</keyword>
<dbReference type="GO" id="GO:0071555">
    <property type="term" value="P:cell wall organization"/>
    <property type="evidence" value="ECO:0007669"/>
    <property type="project" value="UniProtKB-KW"/>
</dbReference>
<comment type="caution">
    <text evidence="10">The sequence shown here is derived from an EMBL/GenBank/DDBJ whole genome shotgun (WGS) entry which is preliminary data.</text>
</comment>
<dbReference type="PANTHER" id="PTHR31983">
    <property type="entry name" value="ENDO-1,3(4)-BETA-GLUCANASE 1"/>
    <property type="match status" value="1"/>
</dbReference>
<evidence type="ECO:0000259" key="9">
    <source>
        <dbReference type="Pfam" id="PF17652"/>
    </source>
</evidence>
<keyword evidence="11" id="KW-1185">Reference proteome</keyword>
<organism evidence="10 11">
    <name type="scientific">Acetivibrio straminisolvens JCM 21531</name>
    <dbReference type="NCBI Taxonomy" id="1294263"/>
    <lineage>
        <taxon>Bacteria</taxon>
        <taxon>Bacillati</taxon>
        <taxon>Bacillota</taxon>
        <taxon>Clostridia</taxon>
        <taxon>Eubacteriales</taxon>
        <taxon>Oscillospiraceae</taxon>
        <taxon>Acetivibrio</taxon>
    </lineage>
</organism>
<gene>
    <name evidence="10" type="ORF">JCM21531_4428</name>
</gene>
<dbReference type="STRING" id="1294263.JCM21531_4428"/>
<evidence type="ECO:0000256" key="7">
    <source>
        <dbReference type="ARBA" id="ARBA00023316"/>
    </source>
</evidence>
<dbReference type="EC" id="3.2.1.39" evidence="3"/>
<dbReference type="RefSeq" id="WP_279379105.1">
    <property type="nucleotide sequence ID" value="NZ_BAVR01000093.1"/>
</dbReference>
<protein>
    <recommendedName>
        <fullName evidence="3">glucan endo-1,3-beta-D-glucosidase</fullName>
        <ecNumber evidence="3">3.2.1.39</ecNumber>
    </recommendedName>
</protein>
<dbReference type="Pfam" id="PF17652">
    <property type="entry name" value="Glyco_hydro81C"/>
    <property type="match status" value="1"/>
</dbReference>
<sequence>MWNQYSLPIYAHPLTFKFKTEGIEVGKPALGGSGIAYIGAHKNDFTVGHSSFRTFPDARADKISDFSVDVVMASGSNIIKSTLIKGSPYAYFSFSGGNPRLDFSGTPAVFYGNSGTQYLGITINGVNYGLFAPAGSIWQGIGTSTITCILPAGKNYFSIAVLPDNEVSTLTYFKEHAYAFVTDTKVDWSYNEIESTLTTTFTAEVSVKEGTTKDTIFTLYPHQWRINSNISPLPYTYLTLRGTMKTLEGTSFKTVYRFNGILPSLPDKGTYDREALNRYINELALNANAPLSNDTYWFGKHLGKLSCALPIAEQLGNTSAANQFISFMKSSLEDWFTAKEGETAKLFYYDNNWGTLIGYPSSYGSDEQLNDHHFHYGYFLHAAAQIALRDPQWHPRRIGEQ</sequence>
<evidence type="ECO:0000256" key="1">
    <source>
        <dbReference type="ARBA" id="ARBA00000382"/>
    </source>
</evidence>
<accession>W4VDF4</accession>
<keyword evidence="7" id="KW-0961">Cell wall biogenesis/degradation</keyword>
<dbReference type="GO" id="GO:0042973">
    <property type="term" value="F:glucan endo-1,3-beta-D-glucosidase activity"/>
    <property type="evidence" value="ECO:0007669"/>
    <property type="project" value="UniProtKB-EC"/>
</dbReference>
<keyword evidence="4" id="KW-0378">Hydrolase</keyword>
<evidence type="ECO:0000256" key="5">
    <source>
        <dbReference type="ARBA" id="ARBA00023277"/>
    </source>
</evidence>
<dbReference type="PANTHER" id="PTHR31983:SF0">
    <property type="entry name" value="GLUCAN ENDO-1,3-BETA-D-GLUCOSIDASE 2"/>
    <property type="match status" value="1"/>
</dbReference>
<dbReference type="PROSITE" id="PS52008">
    <property type="entry name" value="GH81"/>
    <property type="match status" value="1"/>
</dbReference>
<comment type="catalytic activity">
    <reaction evidence="1">
        <text>Hydrolysis of (1-&gt;3)-beta-D-glucosidic linkages in (1-&gt;3)-beta-D-glucans.</text>
        <dbReference type="EC" id="3.2.1.39"/>
    </reaction>
</comment>
<evidence type="ECO:0000256" key="2">
    <source>
        <dbReference type="ARBA" id="ARBA00010730"/>
    </source>
</evidence>
<evidence type="ECO:0000313" key="10">
    <source>
        <dbReference type="EMBL" id="GAE90789.1"/>
    </source>
</evidence>
<dbReference type="Gene3D" id="2.70.98.30">
    <property type="entry name" value="Golgi alpha-mannosidase II, domain 4"/>
    <property type="match status" value="1"/>
</dbReference>
<evidence type="ECO:0000256" key="6">
    <source>
        <dbReference type="ARBA" id="ARBA00023295"/>
    </source>
</evidence>
<dbReference type="InterPro" id="IPR005200">
    <property type="entry name" value="Endo-beta-glucanase"/>
</dbReference>
<keyword evidence="6" id="KW-0326">Glycosidase</keyword>
<evidence type="ECO:0000256" key="4">
    <source>
        <dbReference type="ARBA" id="ARBA00022801"/>
    </source>
</evidence>
<dbReference type="Proteomes" id="UP000019109">
    <property type="component" value="Unassembled WGS sequence"/>
</dbReference>
<dbReference type="InterPro" id="IPR040720">
    <property type="entry name" value="GH81_C"/>
</dbReference>
<evidence type="ECO:0000256" key="8">
    <source>
        <dbReference type="ARBA" id="ARBA00023326"/>
    </source>
</evidence>
<dbReference type="AlphaFoldDB" id="W4VDF4"/>
<evidence type="ECO:0000313" key="11">
    <source>
        <dbReference type="Proteomes" id="UP000019109"/>
    </source>
</evidence>
<dbReference type="EMBL" id="BAVR01000093">
    <property type="protein sequence ID" value="GAE90789.1"/>
    <property type="molecule type" value="Genomic_DNA"/>
</dbReference>
<name>W4VDF4_9FIRM</name>
<evidence type="ECO:0000256" key="3">
    <source>
        <dbReference type="ARBA" id="ARBA00012780"/>
    </source>
</evidence>